<keyword evidence="1" id="KW-0255">Endonuclease</keyword>
<protein>
    <submittedName>
        <fullName evidence="1">Uma2 family endonuclease</fullName>
    </submittedName>
</protein>
<dbReference type="InterPro" id="IPR012296">
    <property type="entry name" value="Nuclease_put_TT1808"/>
</dbReference>
<dbReference type="EMBL" id="DROD01000279">
    <property type="protein sequence ID" value="HHJ52368.1"/>
    <property type="molecule type" value="Genomic_DNA"/>
</dbReference>
<accession>A0A7V5PNJ2</accession>
<keyword evidence="1" id="KW-0540">Nuclease</keyword>
<evidence type="ECO:0000313" key="1">
    <source>
        <dbReference type="EMBL" id="HHJ52368.1"/>
    </source>
</evidence>
<dbReference type="GO" id="GO:0004519">
    <property type="term" value="F:endonuclease activity"/>
    <property type="evidence" value="ECO:0007669"/>
    <property type="project" value="UniProtKB-KW"/>
</dbReference>
<dbReference type="Proteomes" id="UP000886124">
    <property type="component" value="Unassembled WGS sequence"/>
</dbReference>
<keyword evidence="1" id="KW-0378">Hydrolase</keyword>
<gene>
    <name evidence="1" type="ORF">ENJ89_04165</name>
</gene>
<reference evidence="1" key="1">
    <citation type="journal article" date="2020" name="mSystems">
        <title>Genome- and Community-Level Interaction Insights into Carbon Utilization and Element Cycling Functions of Hydrothermarchaeota in Hydrothermal Sediment.</title>
        <authorList>
            <person name="Zhou Z."/>
            <person name="Liu Y."/>
            <person name="Xu W."/>
            <person name="Pan J."/>
            <person name="Luo Z.H."/>
            <person name="Li M."/>
        </authorList>
    </citation>
    <scope>NUCLEOTIDE SEQUENCE [LARGE SCALE GENOMIC DNA]</scope>
    <source>
        <strain evidence="1">HyVt-527</strain>
    </source>
</reference>
<dbReference type="AlphaFoldDB" id="A0A7V5PNJ2"/>
<proteinExistence type="predicted"/>
<dbReference type="Gene3D" id="3.90.1570.10">
    <property type="entry name" value="tt1808, chain A"/>
    <property type="match status" value="1"/>
</dbReference>
<sequence length="53" mass="6497">MEYWIVDPLRYWVETYQRKKNKFEKFQRKDKTGNLISSVLSDFSITLEKMFSA</sequence>
<organism evidence="1">
    <name type="scientific">Caldithrix abyssi</name>
    <dbReference type="NCBI Taxonomy" id="187145"/>
    <lineage>
        <taxon>Bacteria</taxon>
        <taxon>Pseudomonadati</taxon>
        <taxon>Calditrichota</taxon>
        <taxon>Calditrichia</taxon>
        <taxon>Calditrichales</taxon>
        <taxon>Calditrichaceae</taxon>
        <taxon>Caldithrix</taxon>
    </lineage>
</organism>
<name>A0A7V5PNJ2_CALAY</name>
<comment type="caution">
    <text evidence="1">The sequence shown here is derived from an EMBL/GenBank/DDBJ whole genome shotgun (WGS) entry which is preliminary data.</text>
</comment>